<dbReference type="Pfam" id="PF08282">
    <property type="entry name" value="Hydrolase_3"/>
    <property type="match status" value="1"/>
</dbReference>
<evidence type="ECO:0000256" key="3">
    <source>
        <dbReference type="ARBA" id="ARBA00022842"/>
    </source>
</evidence>
<name>A0A1I6JDZ8_9GAMM</name>
<dbReference type="Gene3D" id="3.40.50.1000">
    <property type="entry name" value="HAD superfamily/HAD-like"/>
    <property type="match status" value="1"/>
</dbReference>
<dbReference type="GO" id="GO:0050531">
    <property type="term" value="F:mannosyl-3-phosphoglycerate phosphatase activity"/>
    <property type="evidence" value="ECO:0007669"/>
    <property type="project" value="InterPro"/>
</dbReference>
<protein>
    <submittedName>
        <fullName evidence="4">Mannosyl-3-phosphoglycerate phosphatase</fullName>
    </submittedName>
</protein>
<keyword evidence="1" id="KW-0479">Metal-binding</keyword>
<dbReference type="NCBIfam" id="TIGR01484">
    <property type="entry name" value="HAD-SF-IIB"/>
    <property type="match status" value="1"/>
</dbReference>
<evidence type="ECO:0000313" key="5">
    <source>
        <dbReference type="Proteomes" id="UP000198644"/>
    </source>
</evidence>
<dbReference type="GO" id="GO:0000287">
    <property type="term" value="F:magnesium ion binding"/>
    <property type="evidence" value="ECO:0007669"/>
    <property type="project" value="UniProtKB-ARBA"/>
</dbReference>
<evidence type="ECO:0000313" key="4">
    <source>
        <dbReference type="EMBL" id="SFR77218.1"/>
    </source>
</evidence>
<dbReference type="InterPro" id="IPR023214">
    <property type="entry name" value="HAD_sf"/>
</dbReference>
<dbReference type="SUPFAM" id="SSF56784">
    <property type="entry name" value="HAD-like"/>
    <property type="match status" value="1"/>
</dbReference>
<dbReference type="Proteomes" id="UP000198644">
    <property type="component" value="Unassembled WGS sequence"/>
</dbReference>
<dbReference type="SFLD" id="SFLDG01142">
    <property type="entry name" value="C2.B.2:_Mannosyl-3-phosphoglyc"/>
    <property type="match status" value="1"/>
</dbReference>
<dbReference type="GO" id="GO:0005829">
    <property type="term" value="C:cytosol"/>
    <property type="evidence" value="ECO:0007669"/>
    <property type="project" value="TreeGrafter"/>
</dbReference>
<proteinExistence type="predicted"/>
<gene>
    <name evidence="4" type="ORF">SAMN05216203_2933</name>
</gene>
<accession>A0A1I6JDZ8</accession>
<organism evidence="4 5">
    <name type="scientific">Marinobacter daqiaonensis</name>
    <dbReference type="NCBI Taxonomy" id="650891"/>
    <lineage>
        <taxon>Bacteria</taxon>
        <taxon>Pseudomonadati</taxon>
        <taxon>Pseudomonadota</taxon>
        <taxon>Gammaproteobacteria</taxon>
        <taxon>Pseudomonadales</taxon>
        <taxon>Marinobacteraceae</taxon>
        <taxon>Marinobacter</taxon>
    </lineage>
</organism>
<dbReference type="InterPro" id="IPR006379">
    <property type="entry name" value="HAD-SF_hydro_IIB"/>
</dbReference>
<dbReference type="RefSeq" id="WP_092014663.1">
    <property type="nucleotide sequence ID" value="NZ_FOYW01000002.1"/>
</dbReference>
<keyword evidence="3" id="KW-0460">Magnesium</keyword>
<evidence type="ECO:0000256" key="1">
    <source>
        <dbReference type="ARBA" id="ARBA00022723"/>
    </source>
</evidence>
<reference evidence="4 5" key="1">
    <citation type="submission" date="2016-10" db="EMBL/GenBank/DDBJ databases">
        <authorList>
            <person name="de Groot N.N."/>
        </authorList>
    </citation>
    <scope>NUCLEOTIDE SEQUENCE [LARGE SCALE GENOMIC DNA]</scope>
    <source>
        <strain evidence="4 5">CGMCC 1.9167</strain>
    </source>
</reference>
<dbReference type="Gene3D" id="3.30.980.20">
    <property type="entry name" value="Putative mannosyl-3-phosphoglycerate phosphatase, domain 2"/>
    <property type="match status" value="1"/>
</dbReference>
<dbReference type="AlphaFoldDB" id="A0A1I6JDZ8"/>
<dbReference type="InterPro" id="IPR006381">
    <property type="entry name" value="HAD-SF-IIB-MPGP"/>
</dbReference>
<dbReference type="EMBL" id="FOYW01000002">
    <property type="protein sequence ID" value="SFR77218.1"/>
    <property type="molecule type" value="Genomic_DNA"/>
</dbReference>
<dbReference type="STRING" id="650891.SAMN05216203_2933"/>
<sequence>MPRPGLIFFSDLDGTLLDHHSYDWTPAAPALERLRRHRLPLVLNSSKTAPEIRALRRELGNEDPFIVENGAAVVIPADYFEPGPEQTLNMDCSRSRVLAVLRELRLQGFSFTGFSDLSVTELSRVTGLDEAGAALALDRSGTEPLMWQGTGRDLETFRAALAEAGLNLVEGGRFLHVMGLFDKADGMRYLMSLYARARPGPTLLSIALGDSPNDLPMLAGADLAVVISGVNSDAVELPDGHAVMRSVELGPAGWNQCVQDILSRYDYD</sequence>
<dbReference type="OrthoDB" id="193379at2"/>
<dbReference type="SFLD" id="SFLDS00003">
    <property type="entry name" value="Haloacid_Dehalogenase"/>
    <property type="match status" value="1"/>
</dbReference>
<dbReference type="PANTHER" id="PTHR10000:SF8">
    <property type="entry name" value="HAD SUPERFAMILY HYDROLASE-LIKE, TYPE 3"/>
    <property type="match status" value="1"/>
</dbReference>
<dbReference type="InterPro" id="IPR036412">
    <property type="entry name" value="HAD-like_sf"/>
</dbReference>
<keyword evidence="2" id="KW-0378">Hydrolase</keyword>
<dbReference type="PANTHER" id="PTHR10000">
    <property type="entry name" value="PHOSPHOSERINE PHOSPHATASE"/>
    <property type="match status" value="1"/>
</dbReference>
<dbReference type="SFLD" id="SFLDG01140">
    <property type="entry name" value="C2.B:_Phosphomannomutase_and_P"/>
    <property type="match status" value="1"/>
</dbReference>
<dbReference type="GO" id="GO:0051479">
    <property type="term" value="P:mannosylglycerate biosynthetic process"/>
    <property type="evidence" value="ECO:0007669"/>
    <property type="project" value="InterPro"/>
</dbReference>
<evidence type="ECO:0000256" key="2">
    <source>
        <dbReference type="ARBA" id="ARBA00022801"/>
    </source>
</evidence>
<dbReference type="NCBIfam" id="TIGR01486">
    <property type="entry name" value="HAD-SF-IIB-MPGP"/>
    <property type="match status" value="1"/>
</dbReference>
<keyword evidence="5" id="KW-1185">Reference proteome</keyword>